<name>A0A1U9V2X9_CUPNE</name>
<dbReference type="GO" id="GO:0046503">
    <property type="term" value="P:glycerolipid catabolic process"/>
    <property type="evidence" value="ECO:0007669"/>
    <property type="project" value="TreeGrafter"/>
</dbReference>
<dbReference type="EMBL" id="CP017759">
    <property type="protein sequence ID" value="AQV99302.1"/>
    <property type="molecule type" value="Genomic_DNA"/>
</dbReference>
<dbReference type="PANTHER" id="PTHR43433">
    <property type="entry name" value="HYDROLASE, ALPHA/BETA FOLD FAMILY PROTEIN"/>
    <property type="match status" value="1"/>
</dbReference>
<dbReference type="PRINTS" id="PR00412">
    <property type="entry name" value="EPOXHYDRLASE"/>
</dbReference>
<dbReference type="PANTHER" id="PTHR43433:SF5">
    <property type="entry name" value="AB HYDROLASE-1 DOMAIN-CONTAINING PROTEIN"/>
    <property type="match status" value="1"/>
</dbReference>
<feature type="domain" description="AB hydrolase-1" evidence="1">
    <location>
        <begin position="23"/>
        <end position="252"/>
    </location>
</feature>
<dbReference type="RefSeq" id="WP_164705009.1">
    <property type="nucleotide sequence ID" value="NZ_CP017759.1"/>
</dbReference>
<dbReference type="AlphaFoldDB" id="A0A1U9V2X9"/>
<dbReference type="Proteomes" id="UP000189627">
    <property type="component" value="Plasmid pENH92"/>
</dbReference>
<sequence length="279" mass="29998">MKRTSFCQRGDVRIAYARAGSGPVVVFLHGVGGNRRNWEEQLAHLSAHFTCVAWDARGYGDSDDPDQPLAFADFAEDLHALLASLGASRAHLVGLSMGGFIAQDFYARYPASVATLTLASTSAGAGLLTQQARDDFLARRLRPLEEGASMREVAQGLVSVLAGSRADDTVRATLRRSLEALRAEPYKQTLRALVTTDFRDGLARIAVPTLVIVGDEDRVLPEPESRLLSARIPRSRLVVLPGVGHLCNLEAPAAFDAALLDFLLANSDQGASHLPAEVK</sequence>
<dbReference type="InterPro" id="IPR000639">
    <property type="entry name" value="Epox_hydrolase-like"/>
</dbReference>
<dbReference type="GO" id="GO:0004806">
    <property type="term" value="F:triacylglycerol lipase activity"/>
    <property type="evidence" value="ECO:0007669"/>
    <property type="project" value="TreeGrafter"/>
</dbReference>
<organism evidence="2 3">
    <name type="scientific">Cupriavidus necator</name>
    <name type="common">Alcaligenes eutrophus</name>
    <name type="synonym">Ralstonia eutropha</name>
    <dbReference type="NCBI Taxonomy" id="106590"/>
    <lineage>
        <taxon>Bacteria</taxon>
        <taxon>Pseudomonadati</taxon>
        <taxon>Pseudomonadota</taxon>
        <taxon>Betaproteobacteria</taxon>
        <taxon>Burkholderiales</taxon>
        <taxon>Burkholderiaceae</taxon>
        <taxon>Cupriavidus</taxon>
    </lineage>
</organism>
<dbReference type="Gene3D" id="3.40.50.1820">
    <property type="entry name" value="alpha/beta hydrolase"/>
    <property type="match status" value="1"/>
</dbReference>
<accession>A0A1U9V2X9</accession>
<reference evidence="3" key="1">
    <citation type="submission" date="2017-02" db="EMBL/GenBank/DDBJ databases">
        <title>Complete genome sequence of Cupriavidus necator strain NH9, a 3-chlorobenzoate degrader.</title>
        <authorList>
            <person name="Moriuchi R."/>
            <person name="Dohra H."/>
            <person name="Ogawa N."/>
        </authorList>
    </citation>
    <scope>NUCLEOTIDE SEQUENCE [LARGE SCALE GENOMIC DNA]</scope>
    <source>
        <strain evidence="3">NH9</strain>
        <plasmid evidence="3">penh92</plasmid>
    </source>
</reference>
<geneLocation type="plasmid" evidence="3">
    <name>penh92</name>
</geneLocation>
<protein>
    <recommendedName>
        <fullName evidence="1">AB hydrolase-1 domain-containing protein</fullName>
    </recommendedName>
</protein>
<dbReference type="KEGG" id="cuh:BJN34_36105"/>
<proteinExistence type="predicted"/>
<evidence type="ECO:0000313" key="2">
    <source>
        <dbReference type="EMBL" id="AQV99302.1"/>
    </source>
</evidence>
<dbReference type="SUPFAM" id="SSF53474">
    <property type="entry name" value="alpha/beta-Hydrolases"/>
    <property type="match status" value="1"/>
</dbReference>
<dbReference type="InterPro" id="IPR029058">
    <property type="entry name" value="AB_hydrolase_fold"/>
</dbReference>
<evidence type="ECO:0000259" key="1">
    <source>
        <dbReference type="Pfam" id="PF00561"/>
    </source>
</evidence>
<dbReference type="PRINTS" id="PR00111">
    <property type="entry name" value="ABHYDROLASE"/>
</dbReference>
<dbReference type="InterPro" id="IPR050471">
    <property type="entry name" value="AB_hydrolase"/>
</dbReference>
<keyword evidence="2" id="KW-0614">Plasmid</keyword>
<dbReference type="InterPro" id="IPR000073">
    <property type="entry name" value="AB_hydrolase_1"/>
</dbReference>
<dbReference type="Pfam" id="PF00561">
    <property type="entry name" value="Abhydrolase_1"/>
    <property type="match status" value="1"/>
</dbReference>
<gene>
    <name evidence="2" type="ORF">BJN34_36105</name>
</gene>
<evidence type="ECO:0000313" key="3">
    <source>
        <dbReference type="Proteomes" id="UP000189627"/>
    </source>
</evidence>